<evidence type="ECO:0000256" key="3">
    <source>
        <dbReference type="ARBA" id="ARBA00008273"/>
    </source>
</evidence>
<comment type="pathway">
    <text evidence="1 14">Purine metabolism; IMP biosynthesis via de novo pathway; 5-amino-1-(5-phospho-D-ribosyl)imidazole-4-carboxamide from 5-amino-1-(5-phospho-D-ribosyl)imidazole-4-carboxylate: step 2/2.</text>
</comment>
<dbReference type="PANTHER" id="PTHR43172">
    <property type="entry name" value="ADENYLOSUCCINATE LYASE"/>
    <property type="match status" value="1"/>
</dbReference>
<dbReference type="KEGG" id="abri:DFR85_07660"/>
<dbReference type="OrthoDB" id="26319at2157"/>
<dbReference type="InterPro" id="IPR024083">
    <property type="entry name" value="Fumarase/histidase_N"/>
</dbReference>
<evidence type="ECO:0000313" key="16">
    <source>
        <dbReference type="EMBL" id="AWR95945.1"/>
    </source>
</evidence>
<dbReference type="UniPathway" id="UPA00075">
    <property type="reaction ID" value="UER00336"/>
</dbReference>
<evidence type="ECO:0000256" key="5">
    <source>
        <dbReference type="ARBA" id="ARBA00012339"/>
    </source>
</evidence>
<evidence type="ECO:0000256" key="9">
    <source>
        <dbReference type="ARBA" id="ARBA00024477"/>
    </source>
</evidence>
<accession>A0A2U9IIZ3</accession>
<dbReference type="FunFam" id="1.20.200.10:FF:000008">
    <property type="entry name" value="Adenylosuccinate lyase"/>
    <property type="match status" value="1"/>
</dbReference>
<dbReference type="Gene3D" id="1.20.200.10">
    <property type="entry name" value="Fumarase/aspartase (Central domain)"/>
    <property type="match status" value="1"/>
</dbReference>
<dbReference type="AlphaFoldDB" id="A0A2U9IIZ3"/>
<sequence>MDDVCPLEWRYGSNEMRHLFSRDHIIKTRIDVEIALLKALQKLGYVTVDDIKKVIEESNNIRIEEIDKLEEKLGHDVMAMVVALAEKSGDSGKFIHFGATSYDIVDTAYAIIFRDAINIIYNKLTKIIDRLSELSDKYRNTIMVGRTHGQHALPITLGFKFANYVYELTRSLLRILESKERLIRGKMSGAVGTMAAWNGYGIKIEEYVMKELDLEPHVISTQIAPRDGFAEIVSDLAILGSQLDRLALEIRELMRPEISELKEGVGNRIGSSTMPQKENPVTAEKISGLAKILRGFVVSELENIPLWHERDLTNSSSERIIISHSFIIIDEMLDSALEVLSNIIINKENMERNLSISNGLIMAESLMINLTLKGMPRHKAHELVSRLSKNVRLSNKSLEEVALEDPTVRSFFSESEIKNILDYRKYLGQINDLIDRSLEYYKDVLNRDNLKSVNAK</sequence>
<dbReference type="Pfam" id="PF10397">
    <property type="entry name" value="ADSL_C"/>
    <property type="match status" value="1"/>
</dbReference>
<comment type="subunit">
    <text evidence="4">Homotetramer. Residues from neighboring subunits contribute catalytic and substrate-binding residues to each active site.</text>
</comment>
<dbReference type="UniPathway" id="UPA00074">
    <property type="reaction ID" value="UER00132"/>
</dbReference>
<comment type="catalytic activity">
    <reaction evidence="9">
        <text>(2S)-2-[5-amino-1-(5-phospho-beta-D-ribosyl)imidazole-4-carboxamido]succinate = 5-amino-1-(5-phospho-beta-D-ribosyl)imidazole-4-carboxamide + fumarate</text>
        <dbReference type="Rhea" id="RHEA:23920"/>
        <dbReference type="ChEBI" id="CHEBI:29806"/>
        <dbReference type="ChEBI" id="CHEBI:58443"/>
        <dbReference type="ChEBI" id="CHEBI:58475"/>
        <dbReference type="EC" id="4.3.2.2"/>
    </reaction>
    <physiologicalReaction direction="left-to-right" evidence="9">
        <dbReference type="Rhea" id="RHEA:23921"/>
    </physiologicalReaction>
</comment>
<dbReference type="GO" id="GO:0070626">
    <property type="term" value="F:(S)-2-(5-amino-1-(5-phospho-D-ribosyl)imidazole-4-carboxamido) succinate lyase (fumarate-forming) activity"/>
    <property type="evidence" value="ECO:0007669"/>
    <property type="project" value="TreeGrafter"/>
</dbReference>
<evidence type="ECO:0000256" key="2">
    <source>
        <dbReference type="ARBA" id="ARBA00004734"/>
    </source>
</evidence>
<dbReference type="GeneID" id="36832022"/>
<protein>
    <recommendedName>
        <fullName evidence="6 13">Adenylosuccinate lyase</fullName>
        <shortName evidence="14">ASL</shortName>
        <ecNumber evidence="5 13">4.3.2.2</ecNumber>
    </recommendedName>
    <alternativeName>
        <fullName evidence="11 14">Adenylosuccinase</fullName>
    </alternativeName>
</protein>
<comment type="pathway">
    <text evidence="2 14">Purine metabolism; AMP biosynthesis via de novo pathway; AMP from IMP: step 2/2.</text>
</comment>
<evidence type="ECO:0000256" key="11">
    <source>
        <dbReference type="ARBA" id="ARBA00030717"/>
    </source>
</evidence>
<evidence type="ECO:0000256" key="12">
    <source>
        <dbReference type="ARBA" id="ARBA00049115"/>
    </source>
</evidence>
<dbReference type="Gene3D" id="1.10.275.10">
    <property type="entry name" value="Fumarase/aspartase (N-terminal domain)"/>
    <property type="match status" value="1"/>
</dbReference>
<dbReference type="Pfam" id="PF00206">
    <property type="entry name" value="Lyase_1"/>
    <property type="match status" value="1"/>
</dbReference>
<reference evidence="16 17" key="1">
    <citation type="submission" date="2018-05" db="EMBL/GenBank/DDBJ databases">
        <title>Complete Genome Sequences of Extremely Thermoacidophilic, Metal-Mobilizing Type-Strain Members of the Archaeal Family Sulfolobaceae: Acidianus brierleyi DSM-1651T, Acidianus sulfidivorans DSM-18786T, Metallosphaera hakonensis DSM-7519T, and Metallosphaera prunae DSM-10039T.</title>
        <authorList>
            <person name="Counts J.A."/>
            <person name="Kelly R.M."/>
        </authorList>
    </citation>
    <scope>NUCLEOTIDE SEQUENCE [LARGE SCALE GENOMIC DNA]</scope>
    <source>
        <strain evidence="16 17">DSM 1651</strain>
    </source>
</reference>
<evidence type="ECO:0000259" key="15">
    <source>
        <dbReference type="SMART" id="SM00998"/>
    </source>
</evidence>
<dbReference type="PANTHER" id="PTHR43172:SF1">
    <property type="entry name" value="ADENYLOSUCCINATE LYASE"/>
    <property type="match status" value="1"/>
</dbReference>
<dbReference type="InterPro" id="IPR008948">
    <property type="entry name" value="L-Aspartase-like"/>
</dbReference>
<evidence type="ECO:0000256" key="7">
    <source>
        <dbReference type="ARBA" id="ARBA00022755"/>
    </source>
</evidence>
<evidence type="ECO:0000256" key="13">
    <source>
        <dbReference type="NCBIfam" id="TIGR00928"/>
    </source>
</evidence>
<dbReference type="EC" id="4.3.2.2" evidence="5 13"/>
<dbReference type="InterPro" id="IPR004769">
    <property type="entry name" value="Pur_lyase"/>
</dbReference>
<dbReference type="GO" id="GO:0006189">
    <property type="term" value="P:'de novo' IMP biosynthetic process"/>
    <property type="evidence" value="ECO:0007669"/>
    <property type="project" value="UniProtKB-UniPathway"/>
</dbReference>
<proteinExistence type="inferred from homology"/>
<dbReference type="PRINTS" id="PR00149">
    <property type="entry name" value="FUMRATELYASE"/>
</dbReference>
<evidence type="ECO:0000256" key="4">
    <source>
        <dbReference type="ARBA" id="ARBA00011668"/>
    </source>
</evidence>
<dbReference type="NCBIfam" id="TIGR00928">
    <property type="entry name" value="purB"/>
    <property type="match status" value="1"/>
</dbReference>
<evidence type="ECO:0000313" key="17">
    <source>
        <dbReference type="Proteomes" id="UP000248044"/>
    </source>
</evidence>
<dbReference type="GO" id="GO:0005829">
    <property type="term" value="C:cytosol"/>
    <property type="evidence" value="ECO:0007669"/>
    <property type="project" value="TreeGrafter"/>
</dbReference>
<evidence type="ECO:0000256" key="8">
    <source>
        <dbReference type="ARBA" id="ARBA00023239"/>
    </source>
</evidence>
<dbReference type="PROSITE" id="PS00163">
    <property type="entry name" value="FUMARATE_LYASES"/>
    <property type="match status" value="1"/>
</dbReference>
<keyword evidence="17" id="KW-1185">Reference proteome</keyword>
<organism evidence="16 17">
    <name type="scientific">Acidianus brierleyi</name>
    <dbReference type="NCBI Taxonomy" id="41673"/>
    <lineage>
        <taxon>Archaea</taxon>
        <taxon>Thermoproteota</taxon>
        <taxon>Thermoprotei</taxon>
        <taxon>Sulfolobales</taxon>
        <taxon>Sulfolobaceae</taxon>
        <taxon>Acidianus</taxon>
    </lineage>
</organism>
<evidence type="ECO:0000256" key="10">
    <source>
        <dbReference type="ARBA" id="ARBA00025012"/>
    </source>
</evidence>
<dbReference type="SMART" id="SM00998">
    <property type="entry name" value="ADSL_C"/>
    <property type="match status" value="1"/>
</dbReference>
<dbReference type="Proteomes" id="UP000248044">
    <property type="component" value="Chromosome"/>
</dbReference>
<dbReference type="Gene3D" id="1.10.40.30">
    <property type="entry name" value="Fumarase/aspartase (C-terminal domain)"/>
    <property type="match status" value="1"/>
</dbReference>
<evidence type="ECO:0000256" key="1">
    <source>
        <dbReference type="ARBA" id="ARBA00004706"/>
    </source>
</evidence>
<comment type="function">
    <text evidence="10">Catalyzes two reactions in de novo purine nucleotide biosynthesis. Catalyzes the breakdown of 5-aminoimidazole- (N-succinylocarboxamide) ribotide (SAICAR or 2-[5-amino-1-(5-phospho-beta-D-ribosyl)imidazole-4-carboxamido]succinate) to 5-aminoimidazole-4-carboxamide ribotide (AICAR or 5-amino-1-(5-phospho-beta-D-ribosyl)imidazole-4-carboxamide) and fumarate, and of adenylosuccinate (ADS or N(6)-(1,2-dicarboxyethyl)-AMP) to adenosine monophosphate (AMP) and fumarate.</text>
</comment>
<dbReference type="InterPro" id="IPR000362">
    <property type="entry name" value="Fumarate_lyase_fam"/>
</dbReference>
<evidence type="ECO:0000256" key="6">
    <source>
        <dbReference type="ARBA" id="ARBA00017058"/>
    </source>
</evidence>
<evidence type="ECO:0000256" key="14">
    <source>
        <dbReference type="RuleBase" id="RU361172"/>
    </source>
</evidence>
<comment type="similarity">
    <text evidence="3 14">Belongs to the lyase 1 family. Adenylosuccinate lyase subfamily.</text>
</comment>
<dbReference type="GO" id="GO:0044208">
    <property type="term" value="P:'de novo' AMP biosynthetic process"/>
    <property type="evidence" value="ECO:0007669"/>
    <property type="project" value="UniProtKB-UniPathway"/>
</dbReference>
<keyword evidence="7 14" id="KW-0658">Purine biosynthesis</keyword>
<comment type="catalytic activity">
    <reaction evidence="12">
        <text>N(6)-(1,2-dicarboxyethyl)-AMP = fumarate + AMP</text>
        <dbReference type="Rhea" id="RHEA:16853"/>
        <dbReference type="ChEBI" id="CHEBI:29806"/>
        <dbReference type="ChEBI" id="CHEBI:57567"/>
        <dbReference type="ChEBI" id="CHEBI:456215"/>
        <dbReference type="EC" id="4.3.2.2"/>
    </reaction>
    <physiologicalReaction direction="left-to-right" evidence="12">
        <dbReference type="Rhea" id="RHEA:16854"/>
    </physiologicalReaction>
</comment>
<dbReference type="SUPFAM" id="SSF48557">
    <property type="entry name" value="L-aspartase-like"/>
    <property type="match status" value="1"/>
</dbReference>
<dbReference type="GO" id="GO:0004018">
    <property type="term" value="F:N6-(1,2-dicarboxyethyl)AMP AMP-lyase (fumarate-forming) activity"/>
    <property type="evidence" value="ECO:0007669"/>
    <property type="project" value="UniProtKB-UniRule"/>
</dbReference>
<dbReference type="EMBL" id="CP029289">
    <property type="protein sequence ID" value="AWR95945.1"/>
    <property type="molecule type" value="Genomic_DNA"/>
</dbReference>
<dbReference type="InterPro" id="IPR022761">
    <property type="entry name" value="Fumarate_lyase_N"/>
</dbReference>
<name>A0A2U9IIZ3_9CREN</name>
<dbReference type="InterPro" id="IPR020557">
    <property type="entry name" value="Fumarate_lyase_CS"/>
</dbReference>
<dbReference type="RefSeq" id="WP_110271823.1">
    <property type="nucleotide sequence ID" value="NZ_CP029289.2"/>
</dbReference>
<gene>
    <name evidence="16" type="ORF">DFR85_07660</name>
</gene>
<dbReference type="CDD" id="cd01360">
    <property type="entry name" value="Adenylsuccinate_lyase_1"/>
    <property type="match status" value="1"/>
</dbReference>
<keyword evidence="8 14" id="KW-0456">Lyase</keyword>
<feature type="domain" description="Adenylosuccinate lyase C-terminal" evidence="15">
    <location>
        <begin position="358"/>
        <end position="438"/>
    </location>
</feature>
<dbReference type="InterPro" id="IPR019468">
    <property type="entry name" value="AdenyloSucc_lyase_C"/>
</dbReference>
<dbReference type="PRINTS" id="PR00145">
    <property type="entry name" value="ARGSUCLYASE"/>
</dbReference>